<comment type="caution">
    <text evidence="2">The sequence shown here is derived from an EMBL/GenBank/DDBJ whole genome shotgun (WGS) entry which is preliminary data.</text>
</comment>
<feature type="chain" id="PRO_5045845974" evidence="1">
    <location>
        <begin position="21"/>
        <end position="189"/>
    </location>
</feature>
<dbReference type="EMBL" id="JBDIME010000018">
    <property type="protein sequence ID" value="MEN2791508.1"/>
    <property type="molecule type" value="Genomic_DNA"/>
</dbReference>
<dbReference type="Proteomes" id="UP001419910">
    <property type="component" value="Unassembled WGS sequence"/>
</dbReference>
<evidence type="ECO:0000313" key="3">
    <source>
        <dbReference type="Proteomes" id="UP001419910"/>
    </source>
</evidence>
<gene>
    <name evidence="2" type="ORF">ABC974_17870</name>
</gene>
<organism evidence="2 3">
    <name type="scientific">Sphingomonas oligophenolica</name>
    <dbReference type="NCBI Taxonomy" id="301154"/>
    <lineage>
        <taxon>Bacteria</taxon>
        <taxon>Pseudomonadati</taxon>
        <taxon>Pseudomonadota</taxon>
        <taxon>Alphaproteobacteria</taxon>
        <taxon>Sphingomonadales</taxon>
        <taxon>Sphingomonadaceae</taxon>
        <taxon>Sphingomonas</taxon>
    </lineage>
</organism>
<protein>
    <submittedName>
        <fullName evidence="2">Uncharacterized protein</fullName>
    </submittedName>
</protein>
<feature type="signal peptide" evidence="1">
    <location>
        <begin position="1"/>
        <end position="20"/>
    </location>
</feature>
<proteinExistence type="predicted"/>
<accession>A0ABU9Y6S0</accession>
<name>A0ABU9Y6S0_9SPHN</name>
<keyword evidence="1" id="KW-0732">Signal</keyword>
<evidence type="ECO:0000313" key="2">
    <source>
        <dbReference type="EMBL" id="MEN2791508.1"/>
    </source>
</evidence>
<dbReference type="RefSeq" id="WP_343892505.1">
    <property type="nucleotide sequence ID" value="NZ_BAAAEH010000060.1"/>
</dbReference>
<keyword evidence="3" id="KW-1185">Reference proteome</keyword>
<evidence type="ECO:0000256" key="1">
    <source>
        <dbReference type="SAM" id="SignalP"/>
    </source>
</evidence>
<sequence length="189" mass="20976">MVGVAALLALSLGTSSPACAYDRPTMLRMSVDAFDQTDNGWRRIGERKGCEKAGAALIAAYVTRHRSGLSSAQRDQLAWHHGQLLALAGETHQAISVFRGIRDSEPAQYWYREATIAFLRRDKPALLRARAGLVSLPKPADFDAMATLFRKRFGQELTWPTNLDTVNDLVRCFDAGYRFAYSGTCPRSH</sequence>
<reference evidence="2 3" key="1">
    <citation type="submission" date="2024-05" db="EMBL/GenBank/DDBJ databases">
        <authorList>
            <person name="Liu Q."/>
            <person name="Xin Y.-H."/>
        </authorList>
    </citation>
    <scope>NUCLEOTIDE SEQUENCE [LARGE SCALE GENOMIC DNA]</scope>
    <source>
        <strain evidence="2 3">CGMCC 1.10181</strain>
    </source>
</reference>